<dbReference type="EMBL" id="BGPR01026903">
    <property type="protein sequence ID" value="GBN96991.1"/>
    <property type="molecule type" value="Genomic_DNA"/>
</dbReference>
<evidence type="ECO:0000313" key="5">
    <source>
        <dbReference type="Proteomes" id="UP000499080"/>
    </source>
</evidence>
<dbReference type="EMBL" id="BGPR01026904">
    <property type="protein sequence ID" value="GBN96992.1"/>
    <property type="molecule type" value="Genomic_DNA"/>
</dbReference>
<dbReference type="Proteomes" id="UP000499080">
    <property type="component" value="Unassembled WGS sequence"/>
</dbReference>
<sequence>MPRKFDLSSPKWVVKLKDRSELQRCEAEGWIFNRSGYPLLQLDCWAVKAATVCVCGSLRRIVHREYRRTGPAPTKAGPGAKLICGALNQIS</sequence>
<protein>
    <submittedName>
        <fullName evidence="2">Uncharacterized protein</fullName>
    </submittedName>
</protein>
<reference evidence="2 5" key="1">
    <citation type="journal article" date="2019" name="Sci. Rep.">
        <title>Orb-weaving spider Araneus ventricosus genome elucidates the spidroin gene catalogue.</title>
        <authorList>
            <person name="Kono N."/>
            <person name="Nakamura H."/>
            <person name="Ohtoshi R."/>
            <person name="Moran D.A.P."/>
            <person name="Shinohara A."/>
            <person name="Yoshida Y."/>
            <person name="Fujiwara M."/>
            <person name="Mori M."/>
            <person name="Tomita M."/>
            <person name="Arakawa K."/>
        </authorList>
    </citation>
    <scope>NUCLEOTIDE SEQUENCE [LARGE SCALE GENOMIC DNA]</scope>
</reference>
<evidence type="ECO:0000313" key="1">
    <source>
        <dbReference type="EMBL" id="GBN96911.1"/>
    </source>
</evidence>
<keyword evidence="5" id="KW-1185">Reference proteome</keyword>
<dbReference type="EMBL" id="BGPR01026866">
    <property type="protein sequence ID" value="GBN96911.1"/>
    <property type="molecule type" value="Genomic_DNA"/>
</dbReference>
<organism evidence="2 5">
    <name type="scientific">Araneus ventricosus</name>
    <name type="common">Orbweaver spider</name>
    <name type="synonym">Epeira ventricosa</name>
    <dbReference type="NCBI Taxonomy" id="182803"/>
    <lineage>
        <taxon>Eukaryota</taxon>
        <taxon>Metazoa</taxon>
        <taxon>Ecdysozoa</taxon>
        <taxon>Arthropoda</taxon>
        <taxon>Chelicerata</taxon>
        <taxon>Arachnida</taxon>
        <taxon>Araneae</taxon>
        <taxon>Araneomorphae</taxon>
        <taxon>Entelegynae</taxon>
        <taxon>Araneoidea</taxon>
        <taxon>Araneidae</taxon>
        <taxon>Araneus</taxon>
    </lineage>
</organism>
<dbReference type="EMBL" id="BGPR01026875">
    <property type="protein sequence ID" value="GBN96927.1"/>
    <property type="molecule type" value="Genomic_DNA"/>
</dbReference>
<gene>
    <name evidence="3" type="ORF">AVEN_154652_1</name>
    <name evidence="4" type="ORF">AVEN_206336_1</name>
    <name evidence="1" type="ORF">AVEN_215194_1</name>
    <name evidence="2" type="ORF">AVEN_92670_1</name>
</gene>
<accession>A0A4Y2T8M1</accession>
<dbReference type="AlphaFoldDB" id="A0A4Y2T8M1"/>
<evidence type="ECO:0000313" key="3">
    <source>
        <dbReference type="EMBL" id="GBN96991.1"/>
    </source>
</evidence>
<evidence type="ECO:0000313" key="4">
    <source>
        <dbReference type="EMBL" id="GBN96992.1"/>
    </source>
</evidence>
<evidence type="ECO:0000313" key="2">
    <source>
        <dbReference type="EMBL" id="GBN96927.1"/>
    </source>
</evidence>
<comment type="caution">
    <text evidence="2">The sequence shown here is derived from an EMBL/GenBank/DDBJ whole genome shotgun (WGS) entry which is preliminary data.</text>
</comment>
<proteinExistence type="predicted"/>
<name>A0A4Y2T8M1_ARAVE</name>